<comment type="similarity">
    <text evidence="10">Belongs to the SOSEKI family.</text>
</comment>
<keyword evidence="2" id="KW-0217">Developmental protein</keyword>
<evidence type="ECO:0000256" key="7">
    <source>
        <dbReference type="ARBA" id="ARBA00022833"/>
    </source>
</evidence>
<dbReference type="GO" id="GO:0008270">
    <property type="term" value="F:zinc ion binding"/>
    <property type="evidence" value="ECO:0007669"/>
    <property type="project" value="UniProtKB-KW"/>
</dbReference>
<dbReference type="GO" id="GO:0051258">
    <property type="term" value="P:protein polymerization"/>
    <property type="evidence" value="ECO:0007669"/>
    <property type="project" value="UniProtKB-ARBA"/>
</dbReference>
<keyword evidence="8" id="KW-0472">Membrane</keyword>
<comment type="subcellular location">
    <subcellularLocation>
        <location evidence="1">Cell membrane</location>
        <topology evidence="1">Peripheral membrane protein</topology>
        <orientation evidence="1">Cytoplasmic side</orientation>
    </subcellularLocation>
</comment>
<feature type="region of interest" description="Disordered" evidence="12">
    <location>
        <begin position="206"/>
        <end position="278"/>
    </location>
</feature>
<dbReference type="GO" id="GO:0005886">
    <property type="term" value="C:plasma membrane"/>
    <property type="evidence" value="ECO:0007669"/>
    <property type="project" value="UniProtKB-SubCell"/>
</dbReference>
<keyword evidence="15" id="KW-1185">Reference proteome</keyword>
<dbReference type="PANTHER" id="PTHR31083:SF6">
    <property type="entry name" value="PROTEIN SOSEKI 3"/>
    <property type="match status" value="1"/>
</dbReference>
<evidence type="ECO:0000256" key="12">
    <source>
        <dbReference type="SAM" id="MobiDB-lite"/>
    </source>
</evidence>
<dbReference type="InterPro" id="IPR049899">
    <property type="entry name" value="Znf_C2HC_C3H"/>
</dbReference>
<dbReference type="PROSITE" id="PS52027">
    <property type="entry name" value="ZF_C2HC_C3H"/>
    <property type="match status" value="1"/>
</dbReference>
<proteinExistence type="inferred from homology"/>
<protein>
    <recommendedName>
        <fullName evidence="13">C2HC/C3H-type domain-containing protein</fullName>
    </recommendedName>
</protein>
<accession>A0A8T0IWI4</accession>
<evidence type="ECO:0000313" key="14">
    <source>
        <dbReference type="EMBL" id="KAG0586713.1"/>
    </source>
</evidence>
<reference evidence="14" key="1">
    <citation type="submission" date="2020-06" db="EMBL/GenBank/DDBJ databases">
        <title>WGS assembly of Ceratodon purpureus strain R40.</title>
        <authorList>
            <person name="Carey S.B."/>
            <person name="Jenkins J."/>
            <person name="Shu S."/>
            <person name="Lovell J.T."/>
            <person name="Sreedasyam A."/>
            <person name="Maumus F."/>
            <person name="Tiley G.P."/>
            <person name="Fernandez-Pozo N."/>
            <person name="Barry K."/>
            <person name="Chen C."/>
            <person name="Wang M."/>
            <person name="Lipzen A."/>
            <person name="Daum C."/>
            <person name="Saski C.A."/>
            <person name="Payton A.C."/>
            <person name="Mcbreen J.C."/>
            <person name="Conrad R.E."/>
            <person name="Kollar L.M."/>
            <person name="Olsson S."/>
            <person name="Huttunen S."/>
            <person name="Landis J.B."/>
            <person name="Wickett N.J."/>
            <person name="Johnson M.G."/>
            <person name="Rensing S.A."/>
            <person name="Grimwood J."/>
            <person name="Schmutz J."/>
            <person name="Mcdaniel S.F."/>
        </authorList>
    </citation>
    <scope>NUCLEOTIDE SEQUENCE</scope>
    <source>
        <strain evidence="14">R40</strain>
    </source>
</reference>
<feature type="domain" description="C2HC/C3H-type" evidence="13">
    <location>
        <begin position="626"/>
        <end position="655"/>
    </location>
</feature>
<evidence type="ECO:0000256" key="11">
    <source>
        <dbReference type="PROSITE-ProRule" id="PRU01371"/>
    </source>
</evidence>
<dbReference type="Pfam" id="PF06136">
    <property type="entry name" value="SOK"/>
    <property type="match status" value="1"/>
</dbReference>
<evidence type="ECO:0000256" key="4">
    <source>
        <dbReference type="ARBA" id="ARBA00022618"/>
    </source>
</evidence>
<feature type="compositionally biased region" description="Polar residues" evidence="12">
    <location>
        <begin position="245"/>
        <end position="258"/>
    </location>
</feature>
<keyword evidence="7" id="KW-0862">Zinc</keyword>
<evidence type="ECO:0000256" key="3">
    <source>
        <dbReference type="ARBA" id="ARBA00022475"/>
    </source>
</evidence>
<organism evidence="14 15">
    <name type="scientific">Ceratodon purpureus</name>
    <name type="common">Fire moss</name>
    <name type="synonym">Dicranum purpureum</name>
    <dbReference type="NCBI Taxonomy" id="3225"/>
    <lineage>
        <taxon>Eukaryota</taxon>
        <taxon>Viridiplantae</taxon>
        <taxon>Streptophyta</taxon>
        <taxon>Embryophyta</taxon>
        <taxon>Bryophyta</taxon>
        <taxon>Bryophytina</taxon>
        <taxon>Bryopsida</taxon>
        <taxon>Dicranidae</taxon>
        <taxon>Pseudoditrichales</taxon>
        <taxon>Ditrichaceae</taxon>
        <taxon>Ceratodon</taxon>
    </lineage>
</organism>
<dbReference type="Proteomes" id="UP000822688">
    <property type="component" value="Chromosome 2"/>
</dbReference>
<evidence type="ECO:0000256" key="8">
    <source>
        <dbReference type="ARBA" id="ARBA00023136"/>
    </source>
</evidence>
<evidence type="ECO:0000256" key="9">
    <source>
        <dbReference type="ARBA" id="ARBA00023306"/>
    </source>
</evidence>
<comment type="caution">
    <text evidence="14">The sequence shown here is derived from an EMBL/GenBank/DDBJ whole genome shotgun (WGS) entry which is preliminary data.</text>
</comment>
<evidence type="ECO:0000256" key="10">
    <source>
        <dbReference type="ARBA" id="ARBA00024211"/>
    </source>
</evidence>
<gene>
    <name evidence="14" type="ORF">KC19_2G111400</name>
</gene>
<name>A0A8T0IWI4_CERPU</name>
<dbReference type="EMBL" id="CM026422">
    <property type="protein sequence ID" value="KAG0586713.1"/>
    <property type="molecule type" value="Genomic_DNA"/>
</dbReference>
<feature type="region of interest" description="Disordered" evidence="12">
    <location>
        <begin position="291"/>
        <end position="402"/>
    </location>
</feature>
<evidence type="ECO:0000256" key="1">
    <source>
        <dbReference type="ARBA" id="ARBA00004413"/>
    </source>
</evidence>
<dbReference type="PANTHER" id="PTHR31083">
    <property type="entry name" value="UPSTREAM OF FLC PROTEIN (DUF966)"/>
    <property type="match status" value="1"/>
</dbReference>
<dbReference type="InterPro" id="IPR010369">
    <property type="entry name" value="SOK"/>
</dbReference>
<dbReference type="InterPro" id="IPR048351">
    <property type="entry name" value="SOK_DIX"/>
</dbReference>
<feature type="region of interest" description="Disordered" evidence="12">
    <location>
        <begin position="126"/>
        <end position="160"/>
    </location>
</feature>
<dbReference type="Gene3D" id="3.30.160.60">
    <property type="entry name" value="Classic Zinc Finger"/>
    <property type="match status" value="1"/>
</dbReference>
<keyword evidence="3" id="KW-1003">Cell membrane</keyword>
<dbReference type="Pfam" id="PF13913">
    <property type="entry name" value="zf-C2HC_2"/>
    <property type="match status" value="1"/>
</dbReference>
<dbReference type="AlphaFoldDB" id="A0A8T0IWI4"/>
<keyword evidence="4" id="KW-0132">Cell division</keyword>
<evidence type="ECO:0000259" key="13">
    <source>
        <dbReference type="PROSITE" id="PS52027"/>
    </source>
</evidence>
<evidence type="ECO:0000313" key="15">
    <source>
        <dbReference type="Proteomes" id="UP000822688"/>
    </source>
</evidence>
<feature type="region of interest" description="Disordered" evidence="12">
    <location>
        <begin position="456"/>
        <end position="584"/>
    </location>
</feature>
<evidence type="ECO:0000256" key="5">
    <source>
        <dbReference type="ARBA" id="ARBA00022723"/>
    </source>
</evidence>
<feature type="compositionally biased region" description="Polar residues" evidence="12">
    <location>
        <begin position="368"/>
        <end position="395"/>
    </location>
</feature>
<keyword evidence="6 11" id="KW-0863">Zinc-finger</keyword>
<feature type="compositionally biased region" description="Polar residues" evidence="12">
    <location>
        <begin position="206"/>
        <end position="221"/>
    </location>
</feature>
<feature type="compositionally biased region" description="Polar residues" evidence="12">
    <location>
        <begin position="516"/>
        <end position="535"/>
    </location>
</feature>
<keyword evidence="5" id="KW-0479">Metal-binding</keyword>
<feature type="compositionally biased region" description="Basic residues" evidence="12">
    <location>
        <begin position="347"/>
        <end position="362"/>
    </location>
</feature>
<feature type="compositionally biased region" description="Basic and acidic residues" evidence="12">
    <location>
        <begin position="545"/>
        <end position="554"/>
    </location>
</feature>
<evidence type="ECO:0000256" key="6">
    <source>
        <dbReference type="ARBA" id="ARBA00022771"/>
    </source>
</evidence>
<dbReference type="GO" id="GO:0051301">
    <property type="term" value="P:cell division"/>
    <property type="evidence" value="ECO:0007669"/>
    <property type="project" value="UniProtKB-KW"/>
</dbReference>
<keyword evidence="9" id="KW-0131">Cell cycle</keyword>
<sequence>MASMKDFSSVQVLYQLSWDHGKLEHPHMIEVQYPSNQGGLRLKDVKKRLTTLRGHGIGQSFSWSYKRNYRNTFIWNDLCDDDVIHPLRGSGEYLLKASELMDPFASKPAEPVSKYQIEKKKDFRTTSSENAVMKDAPHSGADSLSSLENESKKLPTLSVDQDTIDVEKSDFCLSSSDNEISPRPKMADINTKPVKDQALVAITRSPTVQGLQTPPHSSLPSPTELPFSPGRTTRMWKREIRKSLFRTTSRNVTATESPVSAAESEATLHAETPAPIANCRGHENALLWRHGRSKSMSPSTPHELKEEEKEETESHSTSQVIRSLWARWTGGSGKGKRSTPPQSKQQPRSRTKSPGKEKSRRSPHVEQSHQLITVESKSINDSVSLQEDSPVTQSPIIPEPAASVAAITDPKPSEPKLDEDIAAVKTAVNSQAPEPQFPQPGELKKEKVVLSVEIPNLEVDVPDSPSSDTQGGPPEAEIDTPKPAIARVKTGYGLPRVRTTTSPKPLPPGFHKGTNDTKPVQTPRRNNLRNYSTPLTSPPPLMRSLSRDAIRSLGDRGASITPAASPESKDSVTWTPSPESPPVKKCINFRERDERPLQPGLTNLDWEKALQEAVSNCLPPPNFGDILQRCSTCGRTFKPDSLQVHKRGCHPPQYSRAFSARASPMVRSRAA</sequence>
<evidence type="ECO:0000256" key="2">
    <source>
        <dbReference type="ARBA" id="ARBA00022473"/>
    </source>
</evidence>